<feature type="compositionally biased region" description="Polar residues" evidence="5">
    <location>
        <begin position="1196"/>
        <end position="1206"/>
    </location>
</feature>
<feature type="compositionally biased region" description="Polar residues" evidence="5">
    <location>
        <begin position="804"/>
        <end position="813"/>
    </location>
</feature>
<feature type="region of interest" description="Disordered" evidence="5">
    <location>
        <begin position="1272"/>
        <end position="1360"/>
    </location>
</feature>
<dbReference type="Gene3D" id="1.10.720.30">
    <property type="entry name" value="SAP domain"/>
    <property type="match status" value="1"/>
</dbReference>
<keyword evidence="9" id="KW-1185">Reference proteome</keyword>
<dbReference type="OrthoDB" id="445357at2759"/>
<evidence type="ECO:0000256" key="1">
    <source>
        <dbReference type="ARBA" id="ARBA00004123"/>
    </source>
</evidence>
<feature type="region of interest" description="Disordered" evidence="5">
    <location>
        <begin position="152"/>
        <end position="232"/>
    </location>
</feature>
<evidence type="ECO:0000259" key="6">
    <source>
        <dbReference type="PROSITE" id="PS50188"/>
    </source>
</evidence>
<feature type="compositionally biased region" description="Basic and acidic residues" evidence="5">
    <location>
        <begin position="207"/>
        <end position="230"/>
    </location>
</feature>
<dbReference type="STRING" id="6205.A0A158REG7"/>
<evidence type="ECO:0000313" key="10">
    <source>
        <dbReference type="WBParaSite" id="TTAC_0000727901-mRNA-1"/>
    </source>
</evidence>
<evidence type="ECO:0000256" key="5">
    <source>
        <dbReference type="SAM" id="MobiDB-lite"/>
    </source>
</evidence>
<organism evidence="10">
    <name type="scientific">Hydatigena taeniaeformis</name>
    <name type="common">Feline tapeworm</name>
    <name type="synonym">Taenia taeniaeformis</name>
    <dbReference type="NCBI Taxonomy" id="6205"/>
    <lineage>
        <taxon>Eukaryota</taxon>
        <taxon>Metazoa</taxon>
        <taxon>Spiralia</taxon>
        <taxon>Lophotrochozoa</taxon>
        <taxon>Platyhelminthes</taxon>
        <taxon>Cestoda</taxon>
        <taxon>Eucestoda</taxon>
        <taxon>Cyclophyllidea</taxon>
        <taxon>Taeniidae</taxon>
        <taxon>Hydatigera</taxon>
    </lineage>
</organism>
<feature type="compositionally biased region" description="Polar residues" evidence="5">
    <location>
        <begin position="1123"/>
        <end position="1144"/>
    </location>
</feature>
<protein>
    <submittedName>
        <fullName evidence="10">SAP domain-containing protein</fullName>
    </submittedName>
</protein>
<dbReference type="Gene3D" id="2.60.120.920">
    <property type="match status" value="1"/>
</dbReference>
<dbReference type="GO" id="GO:0000380">
    <property type="term" value="P:alternative mRNA splicing, via spliceosome"/>
    <property type="evidence" value="ECO:0007669"/>
    <property type="project" value="TreeGrafter"/>
</dbReference>
<dbReference type="Pfam" id="PF13671">
    <property type="entry name" value="AAA_33"/>
    <property type="match status" value="1"/>
</dbReference>
<proteinExistence type="predicted"/>
<evidence type="ECO:0000256" key="3">
    <source>
        <dbReference type="ARBA" id="ARBA00022553"/>
    </source>
</evidence>
<feature type="compositionally biased region" description="Basic and acidic residues" evidence="5">
    <location>
        <begin position="1176"/>
        <end position="1194"/>
    </location>
</feature>
<dbReference type="SMART" id="SM00449">
    <property type="entry name" value="SPRY"/>
    <property type="match status" value="1"/>
</dbReference>
<feature type="compositionally biased region" description="Low complexity" evidence="5">
    <location>
        <begin position="1473"/>
        <end position="1493"/>
    </location>
</feature>
<dbReference type="InterPro" id="IPR001870">
    <property type="entry name" value="B30.2/SPRY"/>
</dbReference>
<dbReference type="PANTHER" id="PTHR12381:SF56">
    <property type="entry name" value="B30.2_SPRY DOMAIN-CONTAINING PROTEIN-RELATED"/>
    <property type="match status" value="1"/>
</dbReference>
<feature type="region of interest" description="Disordered" evidence="5">
    <location>
        <begin position="1460"/>
        <end position="1493"/>
    </location>
</feature>
<comment type="subcellular location">
    <subcellularLocation>
        <location evidence="1">Nucleus</location>
    </subcellularLocation>
</comment>
<reference evidence="10" key="1">
    <citation type="submission" date="2016-04" db="UniProtKB">
        <authorList>
            <consortium name="WormBaseParasite"/>
        </authorList>
    </citation>
    <scope>IDENTIFICATION</scope>
</reference>
<dbReference type="PROSITE" id="PS50800">
    <property type="entry name" value="SAP"/>
    <property type="match status" value="1"/>
</dbReference>
<dbReference type="SUPFAM" id="SSF49899">
    <property type="entry name" value="Concanavalin A-like lectins/glucanases"/>
    <property type="match status" value="1"/>
</dbReference>
<keyword evidence="3" id="KW-0597">Phosphoprotein</keyword>
<dbReference type="EMBL" id="UYWX01020357">
    <property type="protein sequence ID" value="VDM31617.1"/>
    <property type="molecule type" value="Genomic_DNA"/>
</dbReference>
<dbReference type="InterPro" id="IPR035778">
    <property type="entry name" value="SPRY_hnRNP_U"/>
</dbReference>
<dbReference type="GO" id="GO:0003723">
    <property type="term" value="F:RNA binding"/>
    <property type="evidence" value="ECO:0007669"/>
    <property type="project" value="TreeGrafter"/>
</dbReference>
<dbReference type="PANTHER" id="PTHR12381">
    <property type="entry name" value="HETEROGENEOUS NUCLEAR RIBONUCLEOPROTEIN U FAMILY MEMBER"/>
    <property type="match status" value="1"/>
</dbReference>
<dbReference type="CDD" id="cd12884">
    <property type="entry name" value="SPRY_hnRNP"/>
    <property type="match status" value="1"/>
</dbReference>
<feature type="compositionally biased region" description="Gly residues" evidence="5">
    <location>
        <begin position="1153"/>
        <end position="1165"/>
    </location>
</feature>
<sequence length="1493" mass="162592">MDQPFDPTTLKVNDLRDELKRRRLNPIGTKAVLLQRLSKVLDGEGKTLQDFAKSLVEGNNPTQELVKVVEADSVVTLEENPTTCTNGDSAASVNEVPVSQSPVSLVPVSKTEDPSTEETSLKQIETSIEPSAQHTDECGASDDHLLEEKAVPMDPKDLHSISEGGPLEDMSHTELRDCSSERDRSSDRDPSRERDSSRERSRHRSRDRNYSRERDRSRGYDHSLDREKRRTPPRRACEQIVVVEDEADDWEKREDIFLDMYNSDISLIISRDGYSAKPLTDEGFSLMWAGARTNYGIKDGKCFFEVKVGKELLVDGSESLVGGATHVLRVGWSTANSGLALGEEANTYGYGGTAKKSTDGKFEDYGCEFREGDVVGAFLEITDSEAVMSFRVNGADQGECFRILKSSLFGDFALFPHVYVKNVDFTVNFGQESQGAWFPPPDGSDSWNLVNQVPLKDRTRAGLPPTSKAECEAIMMVGLPGSGKTVYANNLCKMKPEKQYNILGTNLILDKMKVTGLARKRNYHGRWDALIDKANQCLNKLISIACKRRRNYILDQVRLDAFQECTFSRRKMRPFEGFQRRAIVIVPTDEEFKRRIDQRAKEEGKEVPEKAVLEMKANFEIPKSIVEDPSSVFDEVVFTELQRDEAEKLVKQYNAEGKASRQAEKRHRTDSSSHRDYSSSRHGDHREYHHRDHRSRFDGYGRSSGRGEYDRRDSRGSGRFDYRTDRGTGGDRGRFGPRYRDEGREYGNREGGRYGGNGRFDNDSDYRSRGRGSYSGGAGGGTFQRSPRGRGGGFGGAPFPPDRSSYSGTQYDQYGSDRPPHFNRGGYREGGNDDGGNDGYQRSNTGSRGAGYGTYGSAAYGYYPTGERRRYEQIGDSSGGPPPAKQPAVGEGQYHGGFQDDVYFNWNLKRKVYAFSGGNYRGGFRGGRGTGGDRGAPFGGPRGGSYSQVSQGPLSRSSISTYSGSYYGSYGQQQQQQQSLPKGNDGTSTTYPGSGFGRGDDYQKPQQRGNSAFGGNGRPSRFSSAAPDDLLQRDSTSSQALASRYRSNYTSSQGYEGEKDTQSQQSRSRYDQGGSLAQQNQGVYSGGGSGYNQQSGGRQPPSTTGLNQDYGYNYNRHQPGGVQPSSQKVQQSYGSDFASQGASRQQQKSSQPGGYGGSYGGGGSNYGRQRPQTVDPLERYYKGYGDDKLGRGFDKSGQQQTYDNDTYGQRVSDLASASTQKFQLGYGGDFQSGKAQSKHGQESQGMLGVISKGHAILGMTKQRPSLFQDYGSDLYCQQGGNSSSQGQQSYSGYGQQGTPTKPGQPFQQGFDSGGYNQRPSGHLKVGQPSQRYGGEGGGGAAGSYGQQTSASSKSDPRSYDYSTSVNYTSYGYGTVFSSGGNAAAPTANTPVSVGAAAVAATAPSLYASALNAASKSSGEVTRTAAQSYTSAAPAQLPQASSYGYGSGGYYGGAPSGATNWPFSTNPSVGGSGSQPHQGSMGSSGSSYGYNQRQ</sequence>
<feature type="domain" description="SAP" evidence="7">
    <location>
        <begin position="7"/>
        <end position="41"/>
    </location>
</feature>
<feature type="compositionally biased region" description="Low complexity" evidence="5">
    <location>
        <begin position="1277"/>
        <end position="1297"/>
    </location>
</feature>
<dbReference type="GO" id="GO:0005634">
    <property type="term" value="C:nucleus"/>
    <property type="evidence" value="ECO:0007669"/>
    <property type="project" value="UniProtKB-SubCell"/>
</dbReference>
<feature type="compositionally biased region" description="Gly residues" evidence="5">
    <location>
        <begin position="919"/>
        <end position="943"/>
    </location>
</feature>
<feature type="compositionally biased region" description="Low complexity" evidence="5">
    <location>
        <begin position="855"/>
        <end position="865"/>
    </location>
</feature>
<evidence type="ECO:0000256" key="4">
    <source>
        <dbReference type="ARBA" id="ARBA00023242"/>
    </source>
</evidence>
<feature type="compositionally biased region" description="Basic and acidic residues" evidence="5">
    <location>
        <begin position="658"/>
        <end position="752"/>
    </location>
</feature>
<evidence type="ECO:0000313" key="8">
    <source>
        <dbReference type="EMBL" id="VDM31617.1"/>
    </source>
</evidence>
<dbReference type="InterPro" id="IPR043136">
    <property type="entry name" value="B30.2/SPRY_sf"/>
</dbReference>
<feature type="compositionally biased region" description="Polar residues" evidence="5">
    <location>
        <begin position="1033"/>
        <end position="1054"/>
    </location>
</feature>
<feature type="compositionally biased region" description="Low complexity" evidence="5">
    <location>
        <begin position="957"/>
        <end position="979"/>
    </location>
</feature>
<dbReference type="Proteomes" id="UP000274429">
    <property type="component" value="Unassembled WGS sequence"/>
</dbReference>
<feature type="domain" description="B30.2/SPRY" evidence="6">
    <location>
        <begin position="236"/>
        <end position="434"/>
    </location>
</feature>
<dbReference type="InterPro" id="IPR013320">
    <property type="entry name" value="ConA-like_dom_sf"/>
</dbReference>
<name>A0A158REG7_HYDTA</name>
<reference evidence="8 9" key="2">
    <citation type="submission" date="2018-11" db="EMBL/GenBank/DDBJ databases">
        <authorList>
            <consortium name="Pathogen Informatics"/>
        </authorList>
    </citation>
    <scope>NUCLEOTIDE SEQUENCE [LARGE SCALE GENOMIC DNA]</scope>
</reference>
<dbReference type="Pfam" id="PF02037">
    <property type="entry name" value="SAP"/>
    <property type="match status" value="1"/>
</dbReference>
<feature type="compositionally biased region" description="Low complexity" evidence="5">
    <location>
        <begin position="1343"/>
        <end position="1352"/>
    </location>
</feature>
<dbReference type="PROSITE" id="PS50188">
    <property type="entry name" value="B302_SPRY"/>
    <property type="match status" value="1"/>
</dbReference>
<evidence type="ECO:0000256" key="2">
    <source>
        <dbReference type="ARBA" id="ARBA00022481"/>
    </source>
</evidence>
<keyword evidence="2" id="KW-0488">Methylation</keyword>
<dbReference type="WBParaSite" id="TTAC_0000727901-mRNA-1">
    <property type="protein sequence ID" value="TTAC_0000727901-mRNA-1"/>
    <property type="gene ID" value="TTAC_0000727901"/>
</dbReference>
<dbReference type="Gene3D" id="3.40.50.300">
    <property type="entry name" value="P-loop containing nucleotide triphosphate hydrolases"/>
    <property type="match status" value="1"/>
</dbReference>
<dbReference type="InterPro" id="IPR003877">
    <property type="entry name" value="SPRY_dom"/>
</dbReference>
<feature type="region of interest" description="Disordered" evidence="5">
    <location>
        <begin position="653"/>
        <end position="896"/>
    </location>
</feature>
<dbReference type="InterPro" id="IPR036361">
    <property type="entry name" value="SAP_dom_sf"/>
</dbReference>
<dbReference type="InterPro" id="IPR027417">
    <property type="entry name" value="P-loop_NTPase"/>
</dbReference>
<feature type="compositionally biased region" description="Polar residues" evidence="5">
    <location>
        <begin position="79"/>
        <end position="92"/>
    </location>
</feature>
<feature type="compositionally biased region" description="Basic and acidic residues" evidence="5">
    <location>
        <begin position="169"/>
        <end position="199"/>
    </location>
</feature>
<feature type="region of interest" description="Disordered" evidence="5">
    <location>
        <begin position="79"/>
        <end position="122"/>
    </location>
</feature>
<feature type="compositionally biased region" description="Polar residues" evidence="5">
    <location>
        <begin position="1298"/>
        <end position="1319"/>
    </location>
</feature>
<feature type="compositionally biased region" description="Gly residues" evidence="5">
    <location>
        <begin position="1333"/>
        <end position="1342"/>
    </location>
</feature>
<feature type="region of interest" description="Disordered" evidence="5">
    <location>
        <begin position="919"/>
        <end position="1206"/>
    </location>
</feature>
<accession>A0A158REG7</accession>
<feature type="compositionally biased region" description="Gly residues" evidence="5">
    <location>
        <begin position="773"/>
        <end position="782"/>
    </location>
</feature>
<dbReference type="SMART" id="SM00513">
    <property type="entry name" value="SAP"/>
    <property type="match status" value="1"/>
</dbReference>
<evidence type="ECO:0000259" key="7">
    <source>
        <dbReference type="PROSITE" id="PS50800"/>
    </source>
</evidence>
<feature type="compositionally biased region" description="Low complexity" evidence="5">
    <location>
        <begin position="96"/>
        <end position="109"/>
    </location>
</feature>
<feature type="compositionally biased region" description="Polar residues" evidence="5">
    <location>
        <begin position="945"/>
        <end position="956"/>
    </location>
</feature>
<keyword evidence="4" id="KW-0539">Nucleus</keyword>
<dbReference type="SUPFAM" id="SSF68906">
    <property type="entry name" value="SAP domain"/>
    <property type="match status" value="1"/>
</dbReference>
<dbReference type="SUPFAM" id="SSF52540">
    <property type="entry name" value="P-loop containing nucleoside triphosphate hydrolases"/>
    <property type="match status" value="1"/>
</dbReference>
<dbReference type="InterPro" id="IPR003034">
    <property type="entry name" value="SAP_dom"/>
</dbReference>
<evidence type="ECO:0000313" key="9">
    <source>
        <dbReference type="Proteomes" id="UP000274429"/>
    </source>
</evidence>
<gene>
    <name evidence="8" type="ORF">TTAC_LOCUS7264</name>
</gene>